<feature type="compositionally biased region" description="Low complexity" evidence="1">
    <location>
        <begin position="1"/>
        <end position="18"/>
    </location>
</feature>
<evidence type="ECO:0000313" key="3">
    <source>
        <dbReference type="EMBL" id="CAE6444706.1"/>
    </source>
</evidence>
<comment type="caution">
    <text evidence="3">The sequence shown here is derived from an EMBL/GenBank/DDBJ whole genome shotgun (WGS) entry which is preliminary data.</text>
</comment>
<dbReference type="InterPro" id="IPR040976">
    <property type="entry name" value="Pkinase_fungal"/>
</dbReference>
<dbReference type="AlphaFoldDB" id="A0A8H3B037"/>
<feature type="compositionally biased region" description="Low complexity" evidence="1">
    <location>
        <begin position="308"/>
        <end position="322"/>
    </location>
</feature>
<feature type="region of interest" description="Disordered" evidence="1">
    <location>
        <begin position="63"/>
        <end position="114"/>
    </location>
</feature>
<feature type="compositionally biased region" description="Polar residues" evidence="1">
    <location>
        <begin position="85"/>
        <end position="106"/>
    </location>
</feature>
<feature type="domain" description="Fungal-type protein kinase" evidence="2">
    <location>
        <begin position="371"/>
        <end position="530"/>
    </location>
</feature>
<name>A0A8H3B037_9AGAM</name>
<sequence length="624" mass="70288">MDHLSTISSLSSHTSSSSYEVEGYDDEELASFILADLRDSESCNVDQLLAVFLERCRAADLPTDPTTHLTPQYASSPQSYSPSSDTTMTEGPTGNSEAATDPSSSAPDPEGPARFPLVSHELLDSCLQQILPMCDDSEIRDFIAEYQTSYKEVPRYNPFVKFANRALNRVKSFRLPRLREASTLDVLIHTNDNKGINGRGNISRFPDIVVVSLASAKCVHPNFTENREACVQDFDSETRHQFEWADVLVSAEMKWYRPTLNFEQPSTCTNTALECSIEPIPTRAKGPGFAPLMLKHSTPIICAITTSSSSTSATPRSTCTSAGSHNETSSTQSENDSSRAPASRGRKLDESNDNIKAHMIKGLNQSGIRGAEMLHCSLGRRQAFSMIIIDAIVWIWWFDRQGAIQSTGINFIKDLPRFLIFLVCIQRFTISDWGFDEKLDPSAVLRHSSRGSPSPQPVELEVHRNNGKFKVNFSSDMPTFLREVFCLKGKFTTVFEVTSDLDNTPPLVAKLYWPNQNRQHEAEIIRRAREDSDLLNYPPDVFGWHDIDPTGTRRIREELGIDANSPHPPRMFRMLVCEKLSPIIERTGKDLVFAWVQCIRCHYRVWEKHIRHLDISLGNLMIRH</sequence>
<evidence type="ECO:0000256" key="1">
    <source>
        <dbReference type="SAM" id="MobiDB-lite"/>
    </source>
</evidence>
<feature type="region of interest" description="Disordered" evidence="1">
    <location>
        <begin position="1"/>
        <end position="21"/>
    </location>
</feature>
<dbReference type="Proteomes" id="UP000663843">
    <property type="component" value="Unassembled WGS sequence"/>
</dbReference>
<accession>A0A8H3B037</accession>
<organism evidence="3 4">
    <name type="scientific">Rhizoctonia solani</name>
    <dbReference type="NCBI Taxonomy" id="456999"/>
    <lineage>
        <taxon>Eukaryota</taxon>
        <taxon>Fungi</taxon>
        <taxon>Dikarya</taxon>
        <taxon>Basidiomycota</taxon>
        <taxon>Agaricomycotina</taxon>
        <taxon>Agaricomycetes</taxon>
        <taxon>Cantharellales</taxon>
        <taxon>Ceratobasidiaceae</taxon>
        <taxon>Rhizoctonia</taxon>
    </lineage>
</organism>
<protein>
    <recommendedName>
        <fullName evidence="2">Fungal-type protein kinase domain-containing protein</fullName>
    </recommendedName>
</protein>
<dbReference type="Pfam" id="PF17667">
    <property type="entry name" value="Pkinase_fungal"/>
    <property type="match status" value="1"/>
</dbReference>
<gene>
    <name evidence="3" type="ORF">RDB_LOCUS79337</name>
</gene>
<proteinExistence type="predicted"/>
<feature type="compositionally biased region" description="Polar residues" evidence="1">
    <location>
        <begin position="323"/>
        <end position="340"/>
    </location>
</feature>
<evidence type="ECO:0000313" key="4">
    <source>
        <dbReference type="Proteomes" id="UP000663843"/>
    </source>
</evidence>
<evidence type="ECO:0000259" key="2">
    <source>
        <dbReference type="Pfam" id="PF17667"/>
    </source>
</evidence>
<dbReference type="EMBL" id="CAJMWT010002490">
    <property type="protein sequence ID" value="CAE6444706.1"/>
    <property type="molecule type" value="Genomic_DNA"/>
</dbReference>
<reference evidence="3" key="1">
    <citation type="submission" date="2021-01" db="EMBL/GenBank/DDBJ databases">
        <authorList>
            <person name="Kaushik A."/>
        </authorList>
    </citation>
    <scope>NUCLEOTIDE SEQUENCE</scope>
    <source>
        <strain evidence="3">AG2-2IIIB</strain>
    </source>
</reference>
<feature type="region of interest" description="Disordered" evidence="1">
    <location>
        <begin position="308"/>
        <end position="351"/>
    </location>
</feature>
<feature type="compositionally biased region" description="Low complexity" evidence="1">
    <location>
        <begin position="63"/>
        <end position="84"/>
    </location>
</feature>